<dbReference type="OMA" id="RENTIVW"/>
<feature type="non-terminal residue" evidence="4">
    <location>
        <position position="178"/>
    </location>
</feature>
<dbReference type="PROSITE" id="PS50927">
    <property type="entry name" value="BULB_LECTIN"/>
    <property type="match status" value="1"/>
</dbReference>
<gene>
    <name evidence="4" type="ORF">AMTR_s00981p00001600</name>
</gene>
<evidence type="ECO:0000313" key="4">
    <source>
        <dbReference type="EMBL" id="ERN01775.1"/>
    </source>
</evidence>
<dbReference type="AlphaFoldDB" id="W1P495"/>
<dbReference type="Pfam" id="PF01453">
    <property type="entry name" value="B_lectin"/>
    <property type="match status" value="1"/>
</dbReference>
<dbReference type="InterPro" id="IPR036426">
    <property type="entry name" value="Bulb-type_lectin_dom_sf"/>
</dbReference>
<dbReference type="FunFam" id="2.90.10.10:FF:000013">
    <property type="entry name" value="G-type lectin S-receptor-like serine/threonine-protein kinase LECRK1"/>
    <property type="match status" value="1"/>
</dbReference>
<sequence>MAPAPLLTLIFFLYLPLLSLHHAFAQSNTNITRGTTLSSSSANNSYRTSPSGDFAFGFYSIEGNQFLVGIWFHKISERTLVWSANRDQPVQSGSTIQLTLDGRLGFTDSKGLETWIYNQTTGVSSGAVLDTGNFILVDSVSSILWQSFENPTDTLLPGQTFGQEKYLYSNRLEGDYRT</sequence>
<dbReference type="InterPro" id="IPR051343">
    <property type="entry name" value="G-type_lectin_kinases/EP1-like"/>
</dbReference>
<name>W1P495_AMBTC</name>
<dbReference type="HOGENOM" id="CLU_000288_116_6_1"/>
<keyword evidence="5" id="KW-1185">Reference proteome</keyword>
<feature type="domain" description="Bulb-type lectin" evidence="3">
    <location>
        <begin position="34"/>
        <end position="149"/>
    </location>
</feature>
<evidence type="ECO:0000313" key="5">
    <source>
        <dbReference type="Proteomes" id="UP000017836"/>
    </source>
</evidence>
<dbReference type="EMBL" id="KI394738">
    <property type="protein sequence ID" value="ERN01775.1"/>
    <property type="molecule type" value="Genomic_DNA"/>
</dbReference>
<proteinExistence type="predicted"/>
<evidence type="ECO:0000259" key="3">
    <source>
        <dbReference type="PROSITE" id="PS50927"/>
    </source>
</evidence>
<evidence type="ECO:0000256" key="1">
    <source>
        <dbReference type="ARBA" id="ARBA00022729"/>
    </source>
</evidence>
<feature type="chain" id="PRO_5004807072" description="Bulb-type lectin domain-containing protein" evidence="2">
    <location>
        <begin position="26"/>
        <end position="178"/>
    </location>
</feature>
<dbReference type="Proteomes" id="UP000017836">
    <property type="component" value="Unassembled WGS sequence"/>
</dbReference>
<evidence type="ECO:0000256" key="2">
    <source>
        <dbReference type="SAM" id="SignalP"/>
    </source>
</evidence>
<dbReference type="InterPro" id="IPR001480">
    <property type="entry name" value="Bulb-type_lectin_dom"/>
</dbReference>
<dbReference type="CDD" id="cd00028">
    <property type="entry name" value="B_lectin"/>
    <property type="match status" value="1"/>
</dbReference>
<accession>W1P495</accession>
<dbReference type="SMART" id="SM00108">
    <property type="entry name" value="B_lectin"/>
    <property type="match status" value="1"/>
</dbReference>
<dbReference type="PANTHER" id="PTHR47976">
    <property type="entry name" value="G-TYPE LECTIN S-RECEPTOR-LIKE SERINE/THREONINE-PROTEIN KINASE SD2-5"/>
    <property type="match status" value="1"/>
</dbReference>
<dbReference type="Gene3D" id="2.90.10.10">
    <property type="entry name" value="Bulb-type lectin domain"/>
    <property type="match status" value="1"/>
</dbReference>
<dbReference type="SUPFAM" id="SSF51110">
    <property type="entry name" value="alpha-D-mannose-specific plant lectins"/>
    <property type="match status" value="1"/>
</dbReference>
<feature type="signal peptide" evidence="2">
    <location>
        <begin position="1"/>
        <end position="25"/>
    </location>
</feature>
<reference evidence="5" key="1">
    <citation type="journal article" date="2013" name="Science">
        <title>The Amborella genome and the evolution of flowering plants.</title>
        <authorList>
            <consortium name="Amborella Genome Project"/>
        </authorList>
    </citation>
    <scope>NUCLEOTIDE SEQUENCE [LARGE SCALE GENOMIC DNA]</scope>
</reference>
<organism evidence="4 5">
    <name type="scientific">Amborella trichopoda</name>
    <dbReference type="NCBI Taxonomy" id="13333"/>
    <lineage>
        <taxon>Eukaryota</taxon>
        <taxon>Viridiplantae</taxon>
        <taxon>Streptophyta</taxon>
        <taxon>Embryophyta</taxon>
        <taxon>Tracheophyta</taxon>
        <taxon>Spermatophyta</taxon>
        <taxon>Magnoliopsida</taxon>
        <taxon>Amborellales</taxon>
        <taxon>Amborellaceae</taxon>
        <taxon>Amborella</taxon>
    </lineage>
</organism>
<keyword evidence="1 2" id="KW-0732">Signal</keyword>
<protein>
    <recommendedName>
        <fullName evidence="3">Bulb-type lectin domain-containing protein</fullName>
    </recommendedName>
</protein>
<dbReference type="Gramene" id="ERN01775">
    <property type="protein sequence ID" value="ERN01775"/>
    <property type="gene ID" value="AMTR_s00981p00001600"/>
</dbReference>
<dbReference type="PANTHER" id="PTHR47976:SF108">
    <property type="entry name" value="G-TYPE LECTIN S-RECEPTOR-LIKE SERINE_THREONINE-PROTEIN KINASE LECRK1"/>
    <property type="match status" value="1"/>
</dbReference>